<protein>
    <submittedName>
        <fullName evidence="1">Uncharacterized protein</fullName>
    </submittedName>
</protein>
<sequence>MAGILFLDFPKLYWYLEVFRLFGLTDNVVSSVASCIKCDFVGGKNGGRSTVKLQYVRKKQKEQKDVSLAAASSAPPLGRKQRFRYVILLLLVCFWSPWGLLESANDKISTR</sequence>
<dbReference type="AlphaFoldDB" id="A0ABD0UK97"/>
<proteinExistence type="predicted"/>
<evidence type="ECO:0000313" key="2">
    <source>
        <dbReference type="Proteomes" id="UP001552299"/>
    </source>
</evidence>
<organism evidence="1 2">
    <name type="scientific">Dendrobium thyrsiflorum</name>
    <name type="common">Pinecone-like raceme dendrobium</name>
    <name type="synonym">Orchid</name>
    <dbReference type="NCBI Taxonomy" id="117978"/>
    <lineage>
        <taxon>Eukaryota</taxon>
        <taxon>Viridiplantae</taxon>
        <taxon>Streptophyta</taxon>
        <taxon>Embryophyta</taxon>
        <taxon>Tracheophyta</taxon>
        <taxon>Spermatophyta</taxon>
        <taxon>Magnoliopsida</taxon>
        <taxon>Liliopsida</taxon>
        <taxon>Asparagales</taxon>
        <taxon>Orchidaceae</taxon>
        <taxon>Epidendroideae</taxon>
        <taxon>Malaxideae</taxon>
        <taxon>Dendrobiinae</taxon>
        <taxon>Dendrobium</taxon>
    </lineage>
</organism>
<gene>
    <name evidence="1" type="ORF">M5K25_018879</name>
</gene>
<evidence type="ECO:0000313" key="1">
    <source>
        <dbReference type="EMBL" id="KAL0910791.1"/>
    </source>
</evidence>
<name>A0ABD0UK97_DENTH</name>
<dbReference type="EMBL" id="JANQDX010000015">
    <property type="protein sequence ID" value="KAL0910791.1"/>
    <property type="molecule type" value="Genomic_DNA"/>
</dbReference>
<dbReference type="Proteomes" id="UP001552299">
    <property type="component" value="Unassembled WGS sequence"/>
</dbReference>
<comment type="caution">
    <text evidence="1">The sequence shown here is derived from an EMBL/GenBank/DDBJ whole genome shotgun (WGS) entry which is preliminary data.</text>
</comment>
<accession>A0ABD0UK97</accession>
<reference evidence="1 2" key="1">
    <citation type="journal article" date="2024" name="Plant Biotechnol. J.">
        <title>Dendrobium thyrsiflorum genome and its molecular insights into genes involved in important horticultural traits.</title>
        <authorList>
            <person name="Chen B."/>
            <person name="Wang J.Y."/>
            <person name="Zheng P.J."/>
            <person name="Li K.L."/>
            <person name="Liang Y.M."/>
            <person name="Chen X.F."/>
            <person name="Zhang C."/>
            <person name="Zhao X."/>
            <person name="He X."/>
            <person name="Zhang G.Q."/>
            <person name="Liu Z.J."/>
            <person name="Xu Q."/>
        </authorList>
    </citation>
    <scope>NUCLEOTIDE SEQUENCE [LARGE SCALE GENOMIC DNA]</scope>
    <source>
        <strain evidence="1">GZMU011</strain>
    </source>
</reference>
<keyword evidence="2" id="KW-1185">Reference proteome</keyword>